<feature type="transmembrane region" description="Helical" evidence="1">
    <location>
        <begin position="76"/>
        <end position="97"/>
    </location>
</feature>
<gene>
    <name evidence="2" type="ORF">ENX16_05915</name>
</gene>
<dbReference type="AlphaFoldDB" id="A0A7V3UZX6"/>
<keyword evidence="1" id="KW-0472">Membrane</keyword>
<organism evidence="2">
    <name type="scientific">candidate division WOR-3 bacterium</name>
    <dbReference type="NCBI Taxonomy" id="2052148"/>
    <lineage>
        <taxon>Bacteria</taxon>
        <taxon>Bacteria division WOR-3</taxon>
    </lineage>
</organism>
<reference evidence="2" key="1">
    <citation type="journal article" date="2020" name="mSystems">
        <title>Genome- and Community-Level Interaction Insights into Carbon Utilization and Element Cycling Functions of Hydrothermarchaeota in Hydrothermal Sediment.</title>
        <authorList>
            <person name="Zhou Z."/>
            <person name="Liu Y."/>
            <person name="Xu W."/>
            <person name="Pan J."/>
            <person name="Luo Z.H."/>
            <person name="Li M."/>
        </authorList>
    </citation>
    <scope>NUCLEOTIDE SEQUENCE [LARGE SCALE GENOMIC DNA]</scope>
    <source>
        <strain evidence="2">SpSt-914</strain>
    </source>
</reference>
<protein>
    <submittedName>
        <fullName evidence="2">Uncharacterized protein</fullName>
    </submittedName>
</protein>
<feature type="transmembrane region" description="Helical" evidence="1">
    <location>
        <begin position="36"/>
        <end position="56"/>
    </location>
</feature>
<evidence type="ECO:0000256" key="1">
    <source>
        <dbReference type="SAM" id="Phobius"/>
    </source>
</evidence>
<dbReference type="EMBL" id="DTMZ01000142">
    <property type="protein sequence ID" value="HGD13594.1"/>
    <property type="molecule type" value="Genomic_DNA"/>
</dbReference>
<evidence type="ECO:0000313" key="2">
    <source>
        <dbReference type="EMBL" id="HGD13594.1"/>
    </source>
</evidence>
<comment type="caution">
    <text evidence="2">The sequence shown here is derived from an EMBL/GenBank/DDBJ whole genome shotgun (WGS) entry which is preliminary data.</text>
</comment>
<name>A0A7V3UZX6_UNCW3</name>
<sequence length="116" mass="13276">MTIRSGAELKQAVRNKEPEILISDPQLIKMVSRLMVLRMITNVLFFAILAVAVLMWANPLRIPFFEAGAGRLTRQILLLFGILLLFADYLMPVARFYKISARTEGQLRLKLRGMQK</sequence>
<proteinExistence type="predicted"/>
<keyword evidence="1" id="KW-1133">Transmembrane helix</keyword>
<accession>A0A7V3UZX6</accession>
<keyword evidence="1" id="KW-0812">Transmembrane</keyword>